<dbReference type="EMBL" id="LT552109">
    <property type="protein sequence ID" value="SAL98474.1"/>
    <property type="molecule type" value="Genomic_DNA"/>
</dbReference>
<reference evidence="1" key="1">
    <citation type="submission" date="2016-04" db="EMBL/GenBank/DDBJ databases">
        <authorList>
            <person name="Evans L.H."/>
            <person name="Alamgir A."/>
            <person name="Owens N."/>
            <person name="Weber N.D."/>
            <person name="Virtaneva K."/>
            <person name="Barbian K."/>
            <person name="Babar A."/>
            <person name="Rosenke K."/>
        </authorList>
    </citation>
    <scope>NUCLEOTIDE SEQUENCE [LARGE SCALE GENOMIC DNA]</scope>
    <source>
        <strain evidence="1">CBS 101.48</strain>
    </source>
</reference>
<dbReference type="Pfam" id="PF14966">
    <property type="entry name" value="DNA_repr_REX1B"/>
    <property type="match status" value="1"/>
</dbReference>
<organism evidence="1">
    <name type="scientific">Absidia glauca</name>
    <name type="common">Pin mould</name>
    <dbReference type="NCBI Taxonomy" id="4829"/>
    <lineage>
        <taxon>Eukaryota</taxon>
        <taxon>Fungi</taxon>
        <taxon>Fungi incertae sedis</taxon>
        <taxon>Mucoromycota</taxon>
        <taxon>Mucoromycotina</taxon>
        <taxon>Mucoromycetes</taxon>
        <taxon>Mucorales</taxon>
        <taxon>Cunninghamellaceae</taxon>
        <taxon>Absidia</taxon>
    </lineage>
</organism>
<proteinExistence type="predicted"/>
<dbReference type="OrthoDB" id="434723at2759"/>
<dbReference type="PANTHER" id="PTHR28309:SF1">
    <property type="entry name" value="REQUIRED FOR EXCISION 1-B DOMAIN-CONTAINING PROTEIN"/>
    <property type="match status" value="1"/>
</dbReference>
<accession>A0A163JCU3</accession>
<dbReference type="InterPro" id="IPR039491">
    <property type="entry name" value="REX1-B"/>
</dbReference>
<gene>
    <name evidence="1" type="primary">ABSGL_04011.1 scaffold 4782</name>
</gene>
<dbReference type="Proteomes" id="UP000078561">
    <property type="component" value="Unassembled WGS sequence"/>
</dbReference>
<evidence type="ECO:0000313" key="2">
    <source>
        <dbReference type="Proteomes" id="UP000078561"/>
    </source>
</evidence>
<sequence length="155" mass="17815">MSTKDSAVLTLLQSLKKSQETRIALYQEFDDAYQDYLSGKCPPEQYHSICRIVTEGFSEVSLEIQAIEKQLSETHGRTDLANMIRRLQEAEREKLSNTAQLQIYVIGQKQGDTDYSQTIEEKKLWLQGNMATIQEVWDELRQETTDLSYAVDTAN</sequence>
<dbReference type="OMA" id="YLSGKCP"/>
<protein>
    <submittedName>
        <fullName evidence="1">Uncharacterized protein</fullName>
    </submittedName>
</protein>
<dbReference type="AlphaFoldDB" id="A0A163JCU3"/>
<evidence type="ECO:0000313" key="1">
    <source>
        <dbReference type="EMBL" id="SAL98474.1"/>
    </source>
</evidence>
<dbReference type="InParanoid" id="A0A163JCU3"/>
<name>A0A163JCU3_ABSGL</name>
<keyword evidence="2" id="KW-1185">Reference proteome</keyword>
<dbReference type="PANTHER" id="PTHR28309">
    <property type="entry name" value="REQUIRED FOR EXCISION 1-B DOMAIN-CONTAINING PROTEIN"/>
    <property type="match status" value="1"/>
</dbReference>